<gene>
    <name evidence="3" type="primary">LOC117649526</name>
</gene>
<reference evidence="3" key="1">
    <citation type="submission" date="2025-08" db="UniProtKB">
        <authorList>
            <consortium name="RefSeq"/>
        </authorList>
    </citation>
    <scope>IDENTIFICATION</scope>
    <source>
        <tissue evidence="3">Total insect</tissue>
    </source>
</reference>
<dbReference type="AlphaFoldDB" id="A0A6P8ZT75"/>
<dbReference type="RefSeq" id="XP_034248290.1">
    <property type="nucleotide sequence ID" value="XM_034392399.1"/>
</dbReference>
<evidence type="ECO:0000256" key="1">
    <source>
        <dbReference type="SAM" id="MobiDB-lite"/>
    </source>
</evidence>
<feature type="region of interest" description="Disordered" evidence="1">
    <location>
        <begin position="61"/>
        <end position="103"/>
    </location>
</feature>
<keyword evidence="2" id="KW-1185">Reference proteome</keyword>
<dbReference type="GeneID" id="117649526"/>
<accession>A0A6P8ZT75</accession>
<sequence length="103" mass="10922">MACMALGRSLASQSCAGHSQWRVARAVSNGRGDAAGVSSDPSDASGRRCIGEVLRGARPSWRRLSRMPVPGTAGTPLDQHGAMCDLEPRTAPRPMRTAPHRTE</sequence>
<name>A0A6P8ZT75_THRPL</name>
<organism evidence="3">
    <name type="scientific">Thrips palmi</name>
    <name type="common">Melon thrips</name>
    <dbReference type="NCBI Taxonomy" id="161013"/>
    <lineage>
        <taxon>Eukaryota</taxon>
        <taxon>Metazoa</taxon>
        <taxon>Ecdysozoa</taxon>
        <taxon>Arthropoda</taxon>
        <taxon>Hexapoda</taxon>
        <taxon>Insecta</taxon>
        <taxon>Pterygota</taxon>
        <taxon>Neoptera</taxon>
        <taxon>Paraneoptera</taxon>
        <taxon>Thysanoptera</taxon>
        <taxon>Terebrantia</taxon>
        <taxon>Thripoidea</taxon>
        <taxon>Thripidae</taxon>
        <taxon>Thrips</taxon>
    </lineage>
</organism>
<dbReference type="Proteomes" id="UP000515158">
    <property type="component" value="Unplaced"/>
</dbReference>
<proteinExistence type="predicted"/>
<evidence type="ECO:0000313" key="2">
    <source>
        <dbReference type="Proteomes" id="UP000515158"/>
    </source>
</evidence>
<protein>
    <submittedName>
        <fullName evidence="3">Uncharacterized protein LOC117649526 isoform X2</fullName>
    </submittedName>
</protein>
<evidence type="ECO:0000313" key="3">
    <source>
        <dbReference type="RefSeq" id="XP_034248290.1"/>
    </source>
</evidence>